<sequence>MALFDCRAAIFDKLDRTVEALKDARTCIILAPSAPQGYHRSARIFHRIKRLDRAASMVDLALAHTPPSSQDKIRTSLLTFKSKIETEQNEITDLVAQTACYITRLPTEILLEVFLRLVEDEEATTPVQMIIGGVCKSWRSIVLDNNRLWTKLTVSRRAPIRRAKLWNQYSAGRLKEVHITPGVPAATLEKVFEQFDDSIPENLQIIKISDSWTHRKLVESLGPRFRPLVLHFVGNQGVFDHHVTEINMDLSRLRELHTEAIHLGIPENLTTLRHLQILAVPWCESQDLESLLRNNVDLENVSVAQYDLSINIEAFELPNLRHLQLQGPLVRSLKLFRSPALQSLVLDPDGPSRCLSIEILGMQPFPSSLSTLRLRTTIYEHKRVIELLRQLTQLKVLALTQNSCQMGEVVDAIARENLCPSLEYLDLSSSFNLSGEPCIRLVQARMPEKAVAPDQPKDDSRHPSWCNIRTLLLDDNLRIEPAHAEWLRKKVKHFRCVYESRKTKGKGR</sequence>
<dbReference type="InterPro" id="IPR032675">
    <property type="entry name" value="LRR_dom_sf"/>
</dbReference>
<dbReference type="Gene3D" id="1.25.40.10">
    <property type="entry name" value="Tetratricopeptide repeat domain"/>
    <property type="match status" value="1"/>
</dbReference>
<dbReference type="InterPro" id="IPR011990">
    <property type="entry name" value="TPR-like_helical_dom_sf"/>
</dbReference>
<dbReference type="SUPFAM" id="SSF81383">
    <property type="entry name" value="F-box domain"/>
    <property type="match status" value="1"/>
</dbReference>
<dbReference type="PANTHER" id="PTHR38926:SF72">
    <property type="entry name" value="IM:7136021-RELATED"/>
    <property type="match status" value="1"/>
</dbReference>
<dbReference type="EMBL" id="KV419437">
    <property type="protein sequence ID" value="KZS88407.1"/>
    <property type="molecule type" value="Genomic_DNA"/>
</dbReference>
<protein>
    <recommendedName>
        <fullName evidence="1">F-box domain-containing protein</fullName>
    </recommendedName>
</protein>
<dbReference type="Gene3D" id="1.20.1280.50">
    <property type="match status" value="1"/>
</dbReference>
<name>A0A164P6E0_9AGAM</name>
<dbReference type="OrthoDB" id="2423701at2759"/>
<accession>A0A164P6E0</accession>
<dbReference type="PROSITE" id="PS50181">
    <property type="entry name" value="FBOX"/>
    <property type="match status" value="1"/>
</dbReference>
<dbReference type="PANTHER" id="PTHR38926">
    <property type="entry name" value="F-BOX DOMAIN CONTAINING PROTEIN, EXPRESSED"/>
    <property type="match status" value="1"/>
</dbReference>
<dbReference type="Pfam" id="PF12937">
    <property type="entry name" value="F-box-like"/>
    <property type="match status" value="1"/>
</dbReference>
<dbReference type="SUPFAM" id="SSF52047">
    <property type="entry name" value="RNI-like"/>
    <property type="match status" value="1"/>
</dbReference>
<organism evidence="2 3">
    <name type="scientific">Sistotremastrum niveocremeum HHB9708</name>
    <dbReference type="NCBI Taxonomy" id="1314777"/>
    <lineage>
        <taxon>Eukaryota</taxon>
        <taxon>Fungi</taxon>
        <taxon>Dikarya</taxon>
        <taxon>Basidiomycota</taxon>
        <taxon>Agaricomycotina</taxon>
        <taxon>Agaricomycetes</taxon>
        <taxon>Sistotremastrales</taxon>
        <taxon>Sistotremastraceae</taxon>
        <taxon>Sertulicium</taxon>
        <taxon>Sertulicium niveocremeum</taxon>
    </lineage>
</organism>
<dbReference type="Proteomes" id="UP000076722">
    <property type="component" value="Unassembled WGS sequence"/>
</dbReference>
<dbReference type="SUPFAM" id="SSF48452">
    <property type="entry name" value="TPR-like"/>
    <property type="match status" value="1"/>
</dbReference>
<reference evidence="2 3" key="1">
    <citation type="journal article" date="2016" name="Mol. Biol. Evol.">
        <title>Comparative Genomics of Early-Diverging Mushroom-Forming Fungi Provides Insights into the Origins of Lignocellulose Decay Capabilities.</title>
        <authorList>
            <person name="Nagy L.G."/>
            <person name="Riley R."/>
            <person name="Tritt A."/>
            <person name="Adam C."/>
            <person name="Daum C."/>
            <person name="Floudas D."/>
            <person name="Sun H."/>
            <person name="Yadav J.S."/>
            <person name="Pangilinan J."/>
            <person name="Larsson K.H."/>
            <person name="Matsuura K."/>
            <person name="Barry K."/>
            <person name="Labutti K."/>
            <person name="Kuo R."/>
            <person name="Ohm R.A."/>
            <person name="Bhattacharya S.S."/>
            <person name="Shirouzu T."/>
            <person name="Yoshinaga Y."/>
            <person name="Martin F.M."/>
            <person name="Grigoriev I.V."/>
            <person name="Hibbett D.S."/>
        </authorList>
    </citation>
    <scope>NUCLEOTIDE SEQUENCE [LARGE SCALE GENOMIC DNA]</scope>
    <source>
        <strain evidence="2 3">HHB9708</strain>
    </source>
</reference>
<dbReference type="AlphaFoldDB" id="A0A164P6E0"/>
<dbReference type="InterPro" id="IPR036047">
    <property type="entry name" value="F-box-like_dom_sf"/>
</dbReference>
<gene>
    <name evidence="2" type="ORF">SISNIDRAFT_490202</name>
</gene>
<evidence type="ECO:0000313" key="3">
    <source>
        <dbReference type="Proteomes" id="UP000076722"/>
    </source>
</evidence>
<feature type="domain" description="F-box" evidence="1">
    <location>
        <begin position="99"/>
        <end position="152"/>
    </location>
</feature>
<dbReference type="Gene3D" id="3.80.10.10">
    <property type="entry name" value="Ribonuclease Inhibitor"/>
    <property type="match status" value="1"/>
</dbReference>
<evidence type="ECO:0000313" key="2">
    <source>
        <dbReference type="EMBL" id="KZS88407.1"/>
    </source>
</evidence>
<proteinExistence type="predicted"/>
<dbReference type="InterPro" id="IPR001810">
    <property type="entry name" value="F-box_dom"/>
</dbReference>
<evidence type="ECO:0000259" key="1">
    <source>
        <dbReference type="PROSITE" id="PS50181"/>
    </source>
</evidence>
<dbReference type="STRING" id="1314777.A0A164P6E0"/>
<keyword evidence="3" id="KW-1185">Reference proteome</keyword>